<evidence type="ECO:0000313" key="2">
    <source>
        <dbReference type="Proteomes" id="UP001174934"/>
    </source>
</evidence>
<gene>
    <name evidence="1" type="ORF">B0T17DRAFT_481035</name>
</gene>
<accession>A0AA39XN98</accession>
<sequence>MAKITWVIAQAFTSGRKSAPAEFREVENQLYSLSAALAAFKDAYSHDAASFDTNVGQTPSKVGFDGLDGDQTVKRMLANCDETLRHPEGILKKYGIIMQDETEPSKPRLRRWNDEMAANYKKTTWTTQAGNLAVLRSQLLIHTNSLELVLSTIINSRTSRIEESLKHHSNMLRDIHSWWSENLKSVAQPDSSIVQSTSTGVVGSVVPTSTSPIVTFEVYEEVDQSLHLLCSHACLHEDWGETGSVQLFVCKCRQAGSLNPGNDHLRIEKIALSPLCFPFRQVGDVRSWSLFKAMDRSNNRLVSVVIKGIQPDQIFEFEESFVSVLSEARAEMMMRQGTSNMLAYMTPDEQAENSHSDLKNIHRFTESVTFKVGARVLQKPDIASISLLHYIPLELGGVSKATSHAEYAEILIDYGEATGRASSDITRSELHSARMLYERLEDMRKELFVLSLQYPRPDEKIALHLQAAQVQSEEVFIPDAELFIVRSQQDKFRLIIVSRNKCTILSQVLADNFFSPQPAAGSGVHTTANFASLTYLVQLEGVGTRKVYRFDKGFKHLSFHSLHYEKMFELSQAALSQTGTMLIRNKDDADPDTMMWI</sequence>
<comment type="caution">
    <text evidence="1">The sequence shown here is derived from an EMBL/GenBank/DDBJ whole genome shotgun (WGS) entry which is preliminary data.</text>
</comment>
<dbReference type="EMBL" id="JAULSR010000001">
    <property type="protein sequence ID" value="KAK0636135.1"/>
    <property type="molecule type" value="Genomic_DNA"/>
</dbReference>
<dbReference type="PANTHER" id="PTHR38886:SF1">
    <property type="entry name" value="NACHT-NTPASE AND P-LOOP NTPASES N-TERMINAL DOMAIN-CONTAINING PROTEIN"/>
    <property type="match status" value="1"/>
</dbReference>
<proteinExistence type="predicted"/>
<dbReference type="PANTHER" id="PTHR38886">
    <property type="entry name" value="SESA DOMAIN-CONTAINING PROTEIN"/>
    <property type="match status" value="1"/>
</dbReference>
<reference evidence="1" key="1">
    <citation type="submission" date="2023-06" db="EMBL/GenBank/DDBJ databases">
        <title>Genome-scale phylogeny and comparative genomics of the fungal order Sordariales.</title>
        <authorList>
            <consortium name="Lawrence Berkeley National Laboratory"/>
            <person name="Hensen N."/>
            <person name="Bonometti L."/>
            <person name="Westerberg I."/>
            <person name="Brannstrom I.O."/>
            <person name="Guillou S."/>
            <person name="Cros-Aarteil S."/>
            <person name="Calhoun S."/>
            <person name="Haridas S."/>
            <person name="Kuo A."/>
            <person name="Mondo S."/>
            <person name="Pangilinan J."/>
            <person name="Riley R."/>
            <person name="LaButti K."/>
            <person name="Andreopoulos B."/>
            <person name="Lipzen A."/>
            <person name="Chen C."/>
            <person name="Yanf M."/>
            <person name="Daum C."/>
            <person name="Ng V."/>
            <person name="Clum A."/>
            <person name="Steindorff A."/>
            <person name="Ohm R."/>
            <person name="Martin F."/>
            <person name="Silar P."/>
            <person name="Natvig D."/>
            <person name="Lalanne C."/>
            <person name="Gautier V."/>
            <person name="Ament-velasquez S.L."/>
            <person name="Kruys A."/>
            <person name="Hutchinson M.I."/>
            <person name="Powell A.J."/>
            <person name="Barry K."/>
            <person name="Miller A.N."/>
            <person name="Grigoriev I.V."/>
            <person name="Debuchy R."/>
            <person name="Gladieux P."/>
            <person name="Thoren M.H."/>
            <person name="Johannesson H."/>
        </authorList>
    </citation>
    <scope>NUCLEOTIDE SEQUENCE</scope>
    <source>
        <strain evidence="1">SMH3391-2</strain>
    </source>
</reference>
<dbReference type="AlphaFoldDB" id="A0AA39XN98"/>
<dbReference type="Proteomes" id="UP001174934">
    <property type="component" value="Unassembled WGS sequence"/>
</dbReference>
<evidence type="ECO:0000313" key="1">
    <source>
        <dbReference type="EMBL" id="KAK0636135.1"/>
    </source>
</evidence>
<keyword evidence="2" id="KW-1185">Reference proteome</keyword>
<name>A0AA39XN98_9PEZI</name>
<organism evidence="1 2">
    <name type="scientific">Bombardia bombarda</name>
    <dbReference type="NCBI Taxonomy" id="252184"/>
    <lineage>
        <taxon>Eukaryota</taxon>
        <taxon>Fungi</taxon>
        <taxon>Dikarya</taxon>
        <taxon>Ascomycota</taxon>
        <taxon>Pezizomycotina</taxon>
        <taxon>Sordariomycetes</taxon>
        <taxon>Sordariomycetidae</taxon>
        <taxon>Sordariales</taxon>
        <taxon>Lasiosphaeriaceae</taxon>
        <taxon>Bombardia</taxon>
    </lineage>
</organism>
<protein>
    <submittedName>
        <fullName evidence="1">Uncharacterized protein</fullName>
    </submittedName>
</protein>